<gene>
    <name evidence="10" type="primary">yjjK</name>
    <name evidence="7" type="synonym">ettA</name>
    <name evidence="10" type="ORF">GCM10011521_23940</name>
</gene>
<dbReference type="InterPro" id="IPR022374">
    <property type="entry name" value="EttA"/>
</dbReference>
<proteinExistence type="inferred from homology"/>
<dbReference type="SMART" id="SM00382">
    <property type="entry name" value="AAA"/>
    <property type="match status" value="2"/>
</dbReference>
<evidence type="ECO:0000259" key="9">
    <source>
        <dbReference type="PROSITE" id="PS50893"/>
    </source>
</evidence>
<dbReference type="NCBIfam" id="TIGR03719">
    <property type="entry name" value="ABC_ABC_ChvD"/>
    <property type="match status" value="1"/>
</dbReference>
<reference evidence="11" key="1">
    <citation type="journal article" date="2019" name="Int. J. Syst. Evol. Microbiol.">
        <title>The Global Catalogue of Microorganisms (GCM) 10K type strain sequencing project: providing services to taxonomists for standard genome sequencing and annotation.</title>
        <authorList>
            <consortium name="The Broad Institute Genomics Platform"/>
            <consortium name="The Broad Institute Genome Sequencing Center for Infectious Disease"/>
            <person name="Wu L."/>
            <person name="Ma J."/>
        </authorList>
    </citation>
    <scope>NUCLEOTIDE SEQUENCE [LARGE SCALE GENOMIC DNA]</scope>
    <source>
        <strain evidence="11">CGMCC 1.15905</strain>
    </source>
</reference>
<evidence type="ECO:0000256" key="8">
    <source>
        <dbReference type="SAM" id="MobiDB-lite"/>
    </source>
</evidence>
<keyword evidence="11" id="KW-1185">Reference proteome</keyword>
<dbReference type="InterPro" id="IPR017871">
    <property type="entry name" value="ABC_transporter-like_CS"/>
</dbReference>
<dbReference type="SUPFAM" id="SSF52540">
    <property type="entry name" value="P-loop containing nucleoside triphosphate hydrolases"/>
    <property type="match status" value="2"/>
</dbReference>
<keyword evidence="7" id="KW-0963">Cytoplasm</keyword>
<dbReference type="PANTHER" id="PTHR43858">
    <property type="entry name" value="ENERGY-DEPENDENT TRANSLATIONAL THROTTLE PROTEIN ETTA"/>
    <property type="match status" value="1"/>
</dbReference>
<keyword evidence="7" id="KW-0677">Repeat</keyword>
<dbReference type="Proteomes" id="UP000623419">
    <property type="component" value="Unassembled WGS sequence"/>
</dbReference>
<comment type="function">
    <text evidence="7">A translation factor that gates the progression of the 70S ribosomal initiation complex (IC, containing tRNA(fMet) in the P-site) into the translation elongation cycle by using a mechanism sensitive to the ATP/ADP ratio. Binds to the 70S ribosome E-site where it modulates the state of the translating ribosome during subunit translocation. ATP hydrolysis probably frees it from the ribosome, which can enter the elongation phase.</text>
</comment>
<protein>
    <recommendedName>
        <fullName evidence="7">Energy-dependent translational throttle protein EttA</fullName>
        <ecNumber evidence="7">3.6.1.-</ecNumber>
    </recommendedName>
    <alternativeName>
        <fullName evidence="7">Translational regulatory factor EttA</fullName>
    </alternativeName>
</protein>
<keyword evidence="2 7" id="KW-0820">tRNA-binding</keyword>
<evidence type="ECO:0000256" key="5">
    <source>
        <dbReference type="ARBA" id="ARBA00022840"/>
    </source>
</evidence>
<evidence type="ECO:0000256" key="1">
    <source>
        <dbReference type="ARBA" id="ARBA00005868"/>
    </source>
</evidence>
<dbReference type="CDD" id="cd03221">
    <property type="entry name" value="ABCF_EF-3"/>
    <property type="match status" value="2"/>
</dbReference>
<dbReference type="HAMAP" id="MF_00847">
    <property type="entry name" value="EttA"/>
    <property type="match status" value="1"/>
</dbReference>
<feature type="region of interest" description="Disordered" evidence="8">
    <location>
        <begin position="255"/>
        <end position="289"/>
    </location>
</feature>
<feature type="region of interest" description="Arm" evidence="7">
    <location>
        <begin position="95"/>
        <end position="139"/>
    </location>
</feature>
<comment type="caution">
    <text evidence="10">The sequence shown here is derived from an EMBL/GenBank/DDBJ whole genome shotgun (WGS) entry which is preliminary data.</text>
</comment>
<evidence type="ECO:0000256" key="2">
    <source>
        <dbReference type="ARBA" id="ARBA00022555"/>
    </source>
</evidence>
<dbReference type="Pfam" id="PF12848">
    <property type="entry name" value="ABC_tran_Xtn"/>
    <property type="match status" value="1"/>
</dbReference>
<evidence type="ECO:0000256" key="4">
    <source>
        <dbReference type="ARBA" id="ARBA00022741"/>
    </source>
</evidence>
<feature type="domain" description="ABC transporter" evidence="9">
    <location>
        <begin position="324"/>
        <end position="541"/>
    </location>
</feature>
<comment type="catalytic activity">
    <reaction evidence="7">
        <text>ATP + H2O = ADP + phosphate + H(+)</text>
        <dbReference type="Rhea" id="RHEA:13065"/>
        <dbReference type="ChEBI" id="CHEBI:15377"/>
        <dbReference type="ChEBI" id="CHEBI:15378"/>
        <dbReference type="ChEBI" id="CHEBI:30616"/>
        <dbReference type="ChEBI" id="CHEBI:43474"/>
        <dbReference type="ChEBI" id="CHEBI:456216"/>
    </reaction>
</comment>
<comment type="caution">
    <text evidence="7">Lacks conserved residue(s) required for the propagation of feature annotation.</text>
</comment>
<comment type="domain">
    <text evidence="7">The P-site tRNA interaction motif (PtIM domain) probably interacts with the P-site tRNA(fMet) as well as the 23S rRNA.</text>
</comment>
<comment type="domain">
    <text evidence="7">The arm domain is inserted in the first ABC transporter domain. Probably contacts ribosomal protein L1.</text>
</comment>
<keyword evidence="7" id="KW-0648">Protein biosynthesis</keyword>
<name>A0ABQ1HP57_9GAMM</name>
<organism evidence="10 11">
    <name type="scientific">Arenimonas soli</name>
    <dbReference type="NCBI Taxonomy" id="2269504"/>
    <lineage>
        <taxon>Bacteria</taxon>
        <taxon>Pseudomonadati</taxon>
        <taxon>Pseudomonadota</taxon>
        <taxon>Gammaproteobacteria</taxon>
        <taxon>Lysobacterales</taxon>
        <taxon>Lysobacteraceae</taxon>
        <taxon>Arenimonas</taxon>
    </lineage>
</organism>
<dbReference type="RefSeq" id="WP_188664538.1">
    <property type="nucleotide sequence ID" value="NZ_BMKC01000003.1"/>
</dbReference>
<evidence type="ECO:0000313" key="11">
    <source>
        <dbReference type="Proteomes" id="UP000623419"/>
    </source>
</evidence>
<dbReference type="InterPro" id="IPR032781">
    <property type="entry name" value="ABC_tran_Xtn"/>
</dbReference>
<keyword evidence="4 7" id="KW-0547">Nucleotide-binding</keyword>
<dbReference type="Pfam" id="PF00005">
    <property type="entry name" value="ABC_tran"/>
    <property type="match status" value="2"/>
</dbReference>
<evidence type="ECO:0000256" key="3">
    <source>
        <dbReference type="ARBA" id="ARBA00022730"/>
    </source>
</evidence>
<evidence type="ECO:0000313" key="10">
    <source>
        <dbReference type="EMBL" id="GGA84732.1"/>
    </source>
</evidence>
<accession>A0ABQ1HP57</accession>
<keyword evidence="7" id="KW-0378">Hydrolase</keyword>
<feature type="binding site" evidence="7">
    <location>
        <begin position="356"/>
        <end position="363"/>
    </location>
    <ligand>
        <name>ATP</name>
        <dbReference type="ChEBI" id="CHEBI:30616"/>
        <label>2</label>
    </ligand>
</feature>
<dbReference type="PANTHER" id="PTHR43858:SF1">
    <property type="entry name" value="ABC TRANSPORTER-RELATED PROTEIN"/>
    <property type="match status" value="1"/>
</dbReference>
<feature type="compositionally biased region" description="Basic and acidic residues" evidence="8">
    <location>
        <begin position="255"/>
        <end position="275"/>
    </location>
</feature>
<dbReference type="Gene3D" id="3.40.50.300">
    <property type="entry name" value="P-loop containing nucleotide triphosphate hydrolases"/>
    <property type="match status" value="2"/>
</dbReference>
<dbReference type="EC" id="3.6.1.-" evidence="7"/>
<feature type="domain" description="ABC transporter" evidence="9">
    <location>
        <begin position="6"/>
        <end position="259"/>
    </location>
</feature>
<dbReference type="PROSITE" id="PS50893">
    <property type="entry name" value="ABC_TRANSPORTER_2"/>
    <property type="match status" value="2"/>
</dbReference>
<dbReference type="EMBL" id="BMKC01000003">
    <property type="protein sequence ID" value="GGA84732.1"/>
    <property type="molecule type" value="Genomic_DNA"/>
</dbReference>
<comment type="subcellular location">
    <subcellularLocation>
        <location evidence="7">Cytoplasm</location>
    </subcellularLocation>
    <text evidence="7">Associates with ribosomes and polysomes.</text>
</comment>
<keyword evidence="3 7" id="KW-0699">rRNA-binding</keyword>
<comment type="subunit">
    <text evidence="7">Monomer. Probably contacts ribosomal proteins L1, L5, L33 and S7, the 16S and 23S rRNA and the P-site containing tRNA(fMet).</text>
</comment>
<sequence>MSQYIYTMIGVSKTVPPKKQIIKDISLSFFPGAKIGLLGLNGSGKTTVLRIMAGVDTDFTGEARPQPGIKIGYLEQEPKLNPEHTVRQAVEEGVGDILQAQQRLDEVYAAYAEEGADFDKLAKEQERLEAILASGDAHTLEQQLEVAADALRIPPWDAIVGPLSGGEKRRVALCRLLLSKPDMLLLDEPTNHLDAESVEWLEQFLARYPGTVVAVTHDRYFLDNAAEWILELDRGRGIPWKGNYSEWLQQKSDRLKQEESQEKARQKALQRELEWSRQNAKGGRSKGKARLQRLEDLQSVEYQKRNETNEIFIPPGERLGNNVIEFKNVSKSYGDRLLFEDLNFTVPNGAIIGIIGPNGAGKSTLFRMLAGQEKPDKGEVNIGPTVKLAYVDQSRDSLDADKNVWQAVSGGSDILTINGVEIQSRAYIGRFNFKGQDQQKLVGTLSGGERGRLHMASTLLQGGNVLLLDEPSNDLDIETLRALEDALLEFPGCALVISHDRWFLDRIATHILAFEGDSHVEFYQGNYREYEEDKKRRLGEEAAGPHRLRFKALK</sequence>
<keyword evidence="6 7" id="KW-0810">Translation regulation</keyword>
<dbReference type="InterPro" id="IPR003439">
    <property type="entry name" value="ABC_transporter-like_ATP-bd"/>
</dbReference>
<dbReference type="NCBIfam" id="NF008775">
    <property type="entry name" value="PRK11819.1"/>
    <property type="match status" value="1"/>
</dbReference>
<feature type="region of interest" description="PtIM" evidence="7">
    <location>
        <begin position="242"/>
        <end position="322"/>
    </location>
</feature>
<evidence type="ECO:0000256" key="7">
    <source>
        <dbReference type="HAMAP-Rule" id="MF_00847"/>
    </source>
</evidence>
<dbReference type="InterPro" id="IPR027417">
    <property type="entry name" value="P-loop_NTPase"/>
</dbReference>
<keyword evidence="7" id="KW-0694">RNA-binding</keyword>
<evidence type="ECO:0000256" key="6">
    <source>
        <dbReference type="ARBA" id="ARBA00022845"/>
    </source>
</evidence>
<comment type="similarity">
    <text evidence="1 7">Belongs to the ABC transporter superfamily. ABCF family. Translational throttle EttA subfamily.</text>
</comment>
<keyword evidence="5 7" id="KW-0067">ATP-binding</keyword>
<dbReference type="PROSITE" id="PS00211">
    <property type="entry name" value="ABC_TRANSPORTER_1"/>
    <property type="match status" value="1"/>
</dbReference>
<dbReference type="InterPro" id="IPR003593">
    <property type="entry name" value="AAA+_ATPase"/>
</dbReference>